<dbReference type="AlphaFoldDB" id="A0A1X6PHR8"/>
<dbReference type="OrthoDB" id="1939479at2759"/>
<dbReference type="Pfam" id="PF02902">
    <property type="entry name" value="Peptidase_C48"/>
    <property type="match status" value="1"/>
</dbReference>
<accession>A0A1X6PHR8</accession>
<feature type="compositionally biased region" description="Basic residues" evidence="5">
    <location>
        <begin position="65"/>
        <end position="89"/>
    </location>
</feature>
<name>A0A1X6PHR8_PORUM</name>
<dbReference type="PANTHER" id="PTHR12606">
    <property type="entry name" value="SENTRIN/SUMO-SPECIFIC PROTEASE"/>
    <property type="match status" value="1"/>
</dbReference>
<dbReference type="Gene3D" id="3.40.395.10">
    <property type="entry name" value="Adenoviral Proteinase, Chain A"/>
    <property type="match status" value="1"/>
</dbReference>
<reference evidence="7 8" key="1">
    <citation type="submission" date="2017-03" db="EMBL/GenBank/DDBJ databases">
        <title>WGS assembly of Porphyra umbilicalis.</title>
        <authorList>
            <person name="Brawley S.H."/>
            <person name="Blouin N.A."/>
            <person name="Ficko-Blean E."/>
            <person name="Wheeler G.L."/>
            <person name="Lohr M."/>
            <person name="Goodson H.V."/>
            <person name="Jenkins J.W."/>
            <person name="Blaby-Haas C.E."/>
            <person name="Helliwell K.E."/>
            <person name="Chan C."/>
            <person name="Marriage T."/>
            <person name="Bhattacharya D."/>
            <person name="Klein A.S."/>
            <person name="Badis Y."/>
            <person name="Brodie J."/>
            <person name="Cao Y."/>
            <person name="Collen J."/>
            <person name="Dittami S.M."/>
            <person name="Gachon C.M."/>
            <person name="Green B.R."/>
            <person name="Karpowicz S."/>
            <person name="Kim J.W."/>
            <person name="Kudahl U."/>
            <person name="Lin S."/>
            <person name="Michel G."/>
            <person name="Mittag M."/>
            <person name="Olson B.J."/>
            <person name="Pangilinan J."/>
            <person name="Peng Y."/>
            <person name="Qiu H."/>
            <person name="Shu S."/>
            <person name="Singer J.T."/>
            <person name="Smith A.G."/>
            <person name="Sprecher B.N."/>
            <person name="Wagner V."/>
            <person name="Wang W."/>
            <person name="Wang Z.-Y."/>
            <person name="Yan J."/>
            <person name="Yarish C."/>
            <person name="Zoeuner-Riek S."/>
            <person name="Zhuang Y."/>
            <person name="Zou Y."/>
            <person name="Lindquist E.A."/>
            <person name="Grimwood J."/>
            <person name="Barry K."/>
            <person name="Rokhsar D.S."/>
            <person name="Schmutz J."/>
            <person name="Stiller J.W."/>
            <person name="Grossman A.R."/>
            <person name="Prochnik S.E."/>
        </authorList>
    </citation>
    <scope>NUCLEOTIDE SEQUENCE [LARGE SCALE GENOMIC DNA]</scope>
    <source>
        <strain evidence="7">4086291</strain>
    </source>
</reference>
<dbReference type="SUPFAM" id="SSF54001">
    <property type="entry name" value="Cysteine proteinases"/>
    <property type="match status" value="1"/>
</dbReference>
<keyword evidence="4" id="KW-0788">Thiol protease</keyword>
<organism evidence="7 8">
    <name type="scientific">Porphyra umbilicalis</name>
    <name type="common">Purple laver</name>
    <name type="synonym">Red alga</name>
    <dbReference type="NCBI Taxonomy" id="2786"/>
    <lineage>
        <taxon>Eukaryota</taxon>
        <taxon>Rhodophyta</taxon>
        <taxon>Bangiophyceae</taxon>
        <taxon>Bangiales</taxon>
        <taxon>Bangiaceae</taxon>
        <taxon>Porphyra</taxon>
    </lineage>
</organism>
<dbReference type="PROSITE" id="PS50600">
    <property type="entry name" value="ULP_PROTEASE"/>
    <property type="match status" value="1"/>
</dbReference>
<keyword evidence="3" id="KW-0378">Hydrolase</keyword>
<dbReference type="EMBL" id="KV918775">
    <property type="protein sequence ID" value="OSX80434.1"/>
    <property type="molecule type" value="Genomic_DNA"/>
</dbReference>
<dbReference type="GO" id="GO:0006508">
    <property type="term" value="P:proteolysis"/>
    <property type="evidence" value="ECO:0007669"/>
    <property type="project" value="UniProtKB-KW"/>
</dbReference>
<dbReference type="InterPro" id="IPR003653">
    <property type="entry name" value="Peptidase_C48_C"/>
</dbReference>
<feature type="compositionally biased region" description="Low complexity" evidence="5">
    <location>
        <begin position="42"/>
        <end position="60"/>
    </location>
</feature>
<dbReference type="PANTHER" id="PTHR12606:SF1">
    <property type="entry name" value="UBIQUITIN-LIKE-SPECIFIC PROTEASE 1A"/>
    <property type="match status" value="1"/>
</dbReference>
<feature type="region of interest" description="Disordered" evidence="5">
    <location>
        <begin position="1"/>
        <end position="97"/>
    </location>
</feature>
<gene>
    <name evidence="7" type="ORF">BU14_0052s0050</name>
</gene>
<feature type="domain" description="Ubiquitin-like protease family profile" evidence="6">
    <location>
        <begin position="158"/>
        <end position="325"/>
    </location>
</feature>
<proteinExistence type="inferred from homology"/>
<sequence length="354" mass="38750">MELEGGAVQVEDTGAADISPSVALLPSNGASALDGTQPPAPRSLSSPTSAAGSGSSSYSLSPPPTRRRGRPAATARARRPTRRSRRRSTTRVGSEAWRLEEGEIEEVPVGGNASEDSVAVDRANPLSPLTLRAIKATADAIVGPSDGVATVLVKIGPIPLQLEDFLLTLPNQWFNDELVNAYVELLRVRQIKFASSVRRKPHYIFFNSFFFDKLTEKGSFNYDAVRRWTRKEVVLKARKIFIPINVTDAHWFLAVVVPAAGRVELYDSIGRAQEHMGKNLARWAKKEASSHGLPKKDWSVVTMPCRVQENNDDCGVFTCRHMELMSKGEAVVSWGGSSSYHRRRIAAELLSGSL</sequence>
<evidence type="ECO:0000256" key="1">
    <source>
        <dbReference type="ARBA" id="ARBA00005234"/>
    </source>
</evidence>
<dbReference type="GO" id="GO:0005634">
    <property type="term" value="C:nucleus"/>
    <property type="evidence" value="ECO:0007669"/>
    <property type="project" value="TreeGrafter"/>
</dbReference>
<evidence type="ECO:0000256" key="2">
    <source>
        <dbReference type="ARBA" id="ARBA00022670"/>
    </source>
</evidence>
<keyword evidence="8" id="KW-1185">Reference proteome</keyword>
<dbReference type="Proteomes" id="UP000218209">
    <property type="component" value="Unassembled WGS sequence"/>
</dbReference>
<evidence type="ECO:0000313" key="8">
    <source>
        <dbReference type="Proteomes" id="UP000218209"/>
    </source>
</evidence>
<dbReference type="GO" id="GO:0016926">
    <property type="term" value="P:protein desumoylation"/>
    <property type="evidence" value="ECO:0007669"/>
    <property type="project" value="TreeGrafter"/>
</dbReference>
<evidence type="ECO:0000256" key="4">
    <source>
        <dbReference type="ARBA" id="ARBA00022807"/>
    </source>
</evidence>
<evidence type="ECO:0000259" key="6">
    <source>
        <dbReference type="PROSITE" id="PS50600"/>
    </source>
</evidence>
<evidence type="ECO:0000256" key="3">
    <source>
        <dbReference type="ARBA" id="ARBA00022801"/>
    </source>
</evidence>
<dbReference type="GO" id="GO:0016929">
    <property type="term" value="F:deSUMOylase activity"/>
    <property type="evidence" value="ECO:0007669"/>
    <property type="project" value="TreeGrafter"/>
</dbReference>
<protein>
    <recommendedName>
        <fullName evidence="6">Ubiquitin-like protease family profile domain-containing protein</fullName>
    </recommendedName>
</protein>
<evidence type="ECO:0000256" key="5">
    <source>
        <dbReference type="SAM" id="MobiDB-lite"/>
    </source>
</evidence>
<evidence type="ECO:0000313" key="7">
    <source>
        <dbReference type="EMBL" id="OSX80434.1"/>
    </source>
</evidence>
<keyword evidence="2" id="KW-0645">Protease</keyword>
<dbReference type="InterPro" id="IPR038765">
    <property type="entry name" value="Papain-like_cys_pep_sf"/>
</dbReference>
<comment type="similarity">
    <text evidence="1">Belongs to the peptidase C48 family.</text>
</comment>